<dbReference type="GO" id="GO:0006538">
    <property type="term" value="P:L-glutamate catabolic process"/>
    <property type="evidence" value="ECO:0007669"/>
    <property type="project" value="InterPro"/>
</dbReference>
<dbReference type="EMBL" id="CP008947">
    <property type="protein sequence ID" value="AII05451.1"/>
    <property type="molecule type" value="Genomic_DNA"/>
</dbReference>
<dbReference type="InterPro" id="IPR007780">
    <property type="entry name" value="NAD_Glu_DH_bac"/>
</dbReference>
<evidence type="ECO:0000313" key="3">
    <source>
        <dbReference type="EMBL" id="AII05451.1"/>
    </source>
</evidence>
<feature type="domain" description="NAD-specific glutamate dehydrogenase C-terminal" evidence="2">
    <location>
        <begin position="738"/>
        <end position="913"/>
    </location>
</feature>
<reference evidence="3 4" key="1">
    <citation type="submission" date="2014-07" db="EMBL/GenBank/DDBJ databases">
        <title>Genome Sequence of Rhodococcus opacus Strain R7, a Biodegrader of Mono- and Polycyclic Aromatic Hydrocarbons.</title>
        <authorList>
            <person name="Di Gennaro P."/>
            <person name="Zampolli J."/>
            <person name="Presti I."/>
            <person name="Cappelletti M."/>
            <person name="D'Ursi P."/>
            <person name="Orro A."/>
            <person name="Mezzelani A."/>
            <person name="Milanesi L."/>
        </authorList>
    </citation>
    <scope>NUCLEOTIDE SEQUENCE [LARGE SCALE GENOMIC DNA]</scope>
    <source>
        <strain evidence="3 4">R7</strain>
    </source>
</reference>
<feature type="domain" description="NAD-glutamate dehydrogenase catalytic" evidence="1">
    <location>
        <begin position="209"/>
        <end position="693"/>
    </location>
</feature>
<evidence type="ECO:0000259" key="2">
    <source>
        <dbReference type="Pfam" id="PF21074"/>
    </source>
</evidence>
<dbReference type="AlphaFoldDB" id="A0A076EIB1"/>
<sequence>MSYTGVIPSTTDTPRPRPDEAAVSSAVLASGGTTPRLRFVDTADAPPEPAAVMVWPQGTPLLAELVALFADLGLRVASHEQLPAGEPGSPLVHRFDFSTGDFAWDADTPGLLSDAFEAAAAGHLEVDGFTRLVAAANLTWTDAVLVRAACRYLRQVGLGLSEPNIVAILLRHTDFVRGFRDLFTARFDPAVTGTDRDSAVADAERVLLTAIDRTATMDEDRLLRGLLSFTSAVLRTNWFQHDRTISAAPAAFKIDPSLLSLSAAVTPYREIFVHSPIVEGSHVRSGPVSRGGLRWSDRKDDFRTEVLGLMKTQHVKNSLIVPMGAKGAFVVRTETTPDAVRAAYTSFIDGLLDVTDDIVDGEVVHPRDTVIYDDADPYLVVAADKGTARFSDLANSIATRRGFWLGDAFASGGSAGYDHKAMGITARGGWVSVRRHFAEMGKNVDTDAFTVVGIGDMSGDVFGNGMLLSRAIRLVGAFDHRHIFLDPEPDSEASYRERERLASVSGSSWDDYDRNLVSAGGGVWPRTAKKIPLSPQVRERLGVTATELPPHEVVKALLTADVDLLWNGGIGTYVKASTEGHADAADPANDAVRVEASDVRAAVIGEGGNLGLTQRARIEYALNGGRINADFIDNATGVATSDREVNLKVALDAAVAAGELPAAERNTLLARVQDEIGESVLADAASQTLAISLAEVHAPFLLGRHERLIENLERDAGISRAAEVLPSAAELSARHRAGQGLVRPEIAVLLAQSKNLVVTELLASPVLDDAVFDGVLADYFPASIRERVPQQISGHRLAREIVAVIVAGDMIDRVGPGLIHRLEERLGVGTPEITVAYAVVRQVFDIDRLWNEVLTLPGASHRTRLNLHFGIQDLIERTTSWLLRHRAAGTDAQQLIERFAKPVQELAAALPRLTGAPAQDLGTLRILAQAFALETTAQSLDLPITQVAETYREFGRVVGLDWLSERFSVGETGTAYWEAMAGAVLVDNLQEHWHGLIGLVLRDASPATSAADAVAQWLTEHTTAADRLAQMLGELRSHDRVDNSSICVIDAELSLALTRC</sequence>
<gene>
    <name evidence="3" type="ORF">EP51_12790</name>
</gene>
<dbReference type="InterPro" id="IPR049056">
    <property type="entry name" value="NAD_Glu_DH_HM3"/>
</dbReference>
<evidence type="ECO:0000313" key="4">
    <source>
        <dbReference type="Proteomes" id="UP000028488"/>
    </source>
</evidence>
<evidence type="ECO:0000259" key="1">
    <source>
        <dbReference type="Pfam" id="PF05088"/>
    </source>
</evidence>
<dbReference type="PANTHER" id="PTHR43403:SF1">
    <property type="entry name" value="NAD-SPECIFIC GLUTAMATE DEHYDROGENASE"/>
    <property type="match status" value="1"/>
</dbReference>
<dbReference type="InterPro" id="IPR036291">
    <property type="entry name" value="NAD(P)-bd_dom_sf"/>
</dbReference>
<accession>A0A076EIB1</accession>
<dbReference type="Pfam" id="PF05088">
    <property type="entry name" value="Bac_GDH_CD"/>
    <property type="match status" value="1"/>
</dbReference>
<dbReference type="PANTHER" id="PTHR43403">
    <property type="entry name" value="NAD-SPECIFIC GLUTAMATE DEHYDROGENASE"/>
    <property type="match status" value="1"/>
</dbReference>
<dbReference type="InterPro" id="IPR048381">
    <property type="entry name" value="GDH_C"/>
</dbReference>
<dbReference type="GO" id="GO:0004352">
    <property type="term" value="F:glutamate dehydrogenase (NAD+) activity"/>
    <property type="evidence" value="ECO:0007669"/>
    <property type="project" value="InterPro"/>
</dbReference>
<dbReference type="RefSeq" id="WP_128639446.1">
    <property type="nucleotide sequence ID" value="NZ_CP008947.1"/>
</dbReference>
<dbReference type="GO" id="GO:0004069">
    <property type="term" value="F:L-aspartate:2-oxoglutarate aminotransferase activity"/>
    <property type="evidence" value="ECO:0007669"/>
    <property type="project" value="InterPro"/>
</dbReference>
<protein>
    <submittedName>
        <fullName evidence="3">Glutamate dehydrogenase</fullName>
    </submittedName>
</protein>
<dbReference type="Pfam" id="PF21078">
    <property type="entry name" value="GDH_HM3"/>
    <property type="match status" value="1"/>
</dbReference>
<name>A0A076EIB1_RHOOP</name>
<dbReference type="Pfam" id="PF21074">
    <property type="entry name" value="GDH_C"/>
    <property type="match status" value="2"/>
</dbReference>
<dbReference type="Gene3D" id="3.40.50.720">
    <property type="entry name" value="NAD(P)-binding Rossmann-like Domain"/>
    <property type="match status" value="1"/>
</dbReference>
<organism evidence="3 4">
    <name type="scientific">Rhodococcus opacus</name>
    <name type="common">Nocardia opaca</name>
    <dbReference type="NCBI Taxonomy" id="37919"/>
    <lineage>
        <taxon>Bacteria</taxon>
        <taxon>Bacillati</taxon>
        <taxon>Actinomycetota</taxon>
        <taxon>Actinomycetes</taxon>
        <taxon>Mycobacteriales</taxon>
        <taxon>Nocardiaceae</taxon>
        <taxon>Rhodococcus</taxon>
    </lineage>
</organism>
<dbReference type="SUPFAM" id="SSF51735">
    <property type="entry name" value="NAD(P)-binding Rossmann-fold domains"/>
    <property type="match status" value="1"/>
</dbReference>
<dbReference type="eggNOG" id="COG2902">
    <property type="taxonomic scope" value="Bacteria"/>
</dbReference>
<dbReference type="InterPro" id="IPR028971">
    <property type="entry name" value="NAD-GDH_cat"/>
</dbReference>
<feature type="domain" description="NAD-specific glutamate dehydrogenase C-terminal" evidence="2">
    <location>
        <begin position="918"/>
        <end position="1053"/>
    </location>
</feature>
<dbReference type="SUPFAM" id="SSF53223">
    <property type="entry name" value="Aminoacid dehydrogenase-like, N-terminal domain"/>
    <property type="match status" value="1"/>
</dbReference>
<proteinExistence type="predicted"/>
<dbReference type="InterPro" id="IPR046346">
    <property type="entry name" value="Aminoacid_DH-like_N_sf"/>
</dbReference>
<dbReference type="Proteomes" id="UP000028488">
    <property type="component" value="Chromosome"/>
</dbReference>